<dbReference type="PANTHER" id="PTHR21661:SF35">
    <property type="entry name" value="EPOXIDE HYDROLASE"/>
    <property type="match status" value="1"/>
</dbReference>
<keyword evidence="2" id="KW-0058">Aromatic hydrocarbons catabolism</keyword>
<dbReference type="Proteomes" id="UP001589568">
    <property type="component" value="Unassembled WGS sequence"/>
</dbReference>
<dbReference type="GO" id="GO:0016787">
    <property type="term" value="F:hydrolase activity"/>
    <property type="evidence" value="ECO:0007669"/>
    <property type="project" value="UniProtKB-KW"/>
</dbReference>
<name>A0ABV5NK60_9ACTN</name>
<evidence type="ECO:0000256" key="3">
    <source>
        <dbReference type="ARBA" id="ARBA00022801"/>
    </source>
</evidence>
<protein>
    <submittedName>
        <fullName evidence="5">Epoxide hydrolase family protein</fullName>
    </submittedName>
</protein>
<evidence type="ECO:0000256" key="2">
    <source>
        <dbReference type="ARBA" id="ARBA00022797"/>
    </source>
</evidence>
<dbReference type="PIRSF" id="PIRSF001112">
    <property type="entry name" value="Epoxide_hydrolase"/>
    <property type="match status" value="1"/>
</dbReference>
<dbReference type="InterPro" id="IPR029058">
    <property type="entry name" value="AB_hydrolase_fold"/>
</dbReference>
<organism evidence="5 6">
    <name type="scientific">Nonomuraea salmonea</name>
    <dbReference type="NCBI Taxonomy" id="46181"/>
    <lineage>
        <taxon>Bacteria</taxon>
        <taxon>Bacillati</taxon>
        <taxon>Actinomycetota</taxon>
        <taxon>Actinomycetes</taxon>
        <taxon>Streptosporangiales</taxon>
        <taxon>Streptosporangiaceae</taxon>
        <taxon>Nonomuraea</taxon>
    </lineage>
</organism>
<gene>
    <name evidence="5" type="ORF">ACFFR3_14220</name>
</gene>
<evidence type="ECO:0000313" key="5">
    <source>
        <dbReference type="EMBL" id="MFB9470673.1"/>
    </source>
</evidence>
<feature type="domain" description="Epoxide hydrolase N-terminal" evidence="4">
    <location>
        <begin position="4"/>
        <end position="108"/>
    </location>
</feature>
<evidence type="ECO:0000313" key="6">
    <source>
        <dbReference type="Proteomes" id="UP001589568"/>
    </source>
</evidence>
<sequence length="384" mass="42247">MEEITAFRIDIPQADLDELRERVRRTRWAGALPGGWDRGVPVDHLRELAAYWAGGFDWRAQEARLNAFAQYTTVIDRQRVHFLHVRSPEPGAVPLIMTHSWPNSVAEFLDVIGPLTDPRAHGLDPSTAFHVVAPSLPGFAFSPFPEPADPRPWSIDRVARTWAELMRRLGYDRYVAHGNDAGALVTPRLAALDSEHVMGAVITAGLGVPTGEPGELDGAGPEDLALLEEMGRRMAGGSGYGPYLAARPQTLAYGFVDSPVAQLAYLVERFREFDGWESRAEPVDRDLLLTNASLYWLTGTGGSSSWPYYEGAAGLPVDQKEVPTGVTHGGPEVLRRIAERGNDIVYWGRGESPSHMVAMASPASLVDGIREFFHILQRRDGDFT</sequence>
<dbReference type="Pfam" id="PF06441">
    <property type="entry name" value="EHN"/>
    <property type="match status" value="1"/>
</dbReference>
<reference evidence="5 6" key="1">
    <citation type="submission" date="2024-09" db="EMBL/GenBank/DDBJ databases">
        <authorList>
            <person name="Sun Q."/>
            <person name="Mori K."/>
        </authorList>
    </citation>
    <scope>NUCLEOTIDE SEQUENCE [LARGE SCALE GENOMIC DNA]</scope>
    <source>
        <strain evidence="5 6">JCM 3324</strain>
    </source>
</reference>
<evidence type="ECO:0000256" key="1">
    <source>
        <dbReference type="ARBA" id="ARBA00010088"/>
    </source>
</evidence>
<keyword evidence="3 5" id="KW-0378">Hydrolase</keyword>
<accession>A0ABV5NK60</accession>
<comment type="similarity">
    <text evidence="1">Belongs to the peptidase S33 family.</text>
</comment>
<dbReference type="EMBL" id="JBHMCF010000011">
    <property type="protein sequence ID" value="MFB9470673.1"/>
    <property type="molecule type" value="Genomic_DNA"/>
</dbReference>
<keyword evidence="6" id="KW-1185">Reference proteome</keyword>
<dbReference type="InterPro" id="IPR016292">
    <property type="entry name" value="Epoxide_hydrolase"/>
</dbReference>
<dbReference type="PANTHER" id="PTHR21661">
    <property type="entry name" value="EPOXIDE HYDROLASE 1-RELATED"/>
    <property type="match status" value="1"/>
</dbReference>
<proteinExistence type="inferred from homology"/>
<dbReference type="SUPFAM" id="SSF53474">
    <property type="entry name" value="alpha/beta-Hydrolases"/>
    <property type="match status" value="1"/>
</dbReference>
<comment type="caution">
    <text evidence="5">The sequence shown here is derived from an EMBL/GenBank/DDBJ whole genome shotgun (WGS) entry which is preliminary data.</text>
</comment>
<evidence type="ECO:0000259" key="4">
    <source>
        <dbReference type="Pfam" id="PF06441"/>
    </source>
</evidence>
<dbReference type="InterPro" id="IPR010497">
    <property type="entry name" value="Epoxide_hydro_N"/>
</dbReference>
<dbReference type="Gene3D" id="3.40.50.1820">
    <property type="entry name" value="alpha/beta hydrolase"/>
    <property type="match status" value="1"/>
</dbReference>
<dbReference type="RefSeq" id="WP_364366213.1">
    <property type="nucleotide sequence ID" value="NZ_JBHMCF010000011.1"/>
</dbReference>